<keyword evidence="6 7" id="KW-0472">Membrane</keyword>
<evidence type="ECO:0000313" key="10">
    <source>
        <dbReference type="Proteomes" id="UP000215914"/>
    </source>
</evidence>
<keyword evidence="10" id="KW-1185">Reference proteome</keyword>
<feature type="transmembrane region" description="Helical" evidence="7">
    <location>
        <begin position="70"/>
        <end position="88"/>
    </location>
</feature>
<dbReference type="Gramene" id="mRNA:HanXRQr2_Chr17g0803901">
    <property type="protein sequence ID" value="CDS:HanXRQr2_Chr17g0803901.1"/>
    <property type="gene ID" value="HanXRQr2_Chr17g0803901"/>
</dbReference>
<keyword evidence="3 7" id="KW-0812">Transmembrane</keyword>
<dbReference type="EMBL" id="CM007906">
    <property type="protein sequence ID" value="OTF86548.1"/>
    <property type="molecule type" value="Genomic_DNA"/>
</dbReference>
<evidence type="ECO:0000256" key="3">
    <source>
        <dbReference type="ARBA" id="ARBA00022692"/>
    </source>
</evidence>
<dbReference type="STRING" id="4232.A0A251RPW5"/>
<dbReference type="AlphaFoldDB" id="A0A251RPW5"/>
<feature type="transmembrane region" description="Helical" evidence="7">
    <location>
        <begin position="30"/>
        <end position="58"/>
    </location>
</feature>
<dbReference type="GO" id="GO:0015140">
    <property type="term" value="F:malate transmembrane transporter activity"/>
    <property type="evidence" value="ECO:0007669"/>
    <property type="project" value="UniProtKB-ARBA"/>
</dbReference>
<protein>
    <submittedName>
        <fullName evidence="9">Putative sodium/sulfate symporter</fullName>
    </submittedName>
    <submittedName>
        <fullName evidence="8">Solute carrier family 13</fullName>
    </submittedName>
</protein>
<evidence type="ECO:0000313" key="8">
    <source>
        <dbReference type="EMBL" id="KAF5755537.1"/>
    </source>
</evidence>
<name>A0A251RPW5_HELAN</name>
<comment type="subcellular location">
    <subcellularLocation>
        <location evidence="1">Plastid</location>
        <location evidence="1">Chloroplast inner membrane</location>
        <topology evidence="1">Multi-pass membrane protein</topology>
    </subcellularLocation>
</comment>
<sequence length="129" mass="14707">MPLAISIEVGLIICFGVPKPTEVSKQAWQLFMIFLTTIVGLIMTPLPIGAWAFVCLMISVITKTITIKNALSTFTKGVIWLIVVSFLFRRRFMETGLGYCLVSNPRDDYARKLGTYPIQFNCIYVDWYR</sequence>
<reference evidence="8" key="3">
    <citation type="submission" date="2020-06" db="EMBL/GenBank/DDBJ databases">
        <title>Helianthus annuus Genome sequencing and assembly Release 2.</title>
        <authorList>
            <person name="Gouzy J."/>
            <person name="Langlade N."/>
            <person name="Munos S."/>
        </authorList>
    </citation>
    <scope>NUCLEOTIDE SEQUENCE</scope>
    <source>
        <tissue evidence="8">Leaves</tissue>
    </source>
</reference>
<evidence type="ECO:0000256" key="5">
    <source>
        <dbReference type="ARBA" id="ARBA00022989"/>
    </source>
</evidence>
<evidence type="ECO:0000313" key="9">
    <source>
        <dbReference type="EMBL" id="OTF86548.1"/>
    </source>
</evidence>
<dbReference type="EMBL" id="MNCJ02000332">
    <property type="protein sequence ID" value="KAF5755537.1"/>
    <property type="molecule type" value="Genomic_DNA"/>
</dbReference>
<dbReference type="Proteomes" id="UP000215914">
    <property type="component" value="Chromosome 17"/>
</dbReference>
<dbReference type="GO" id="GO:0009706">
    <property type="term" value="C:chloroplast inner membrane"/>
    <property type="evidence" value="ECO:0007669"/>
    <property type="project" value="UniProtKB-SubCell"/>
</dbReference>
<dbReference type="PANTHER" id="PTHR42826">
    <property type="entry name" value="DICARBOXYLATE TRANSPORTER 2.1, CHLOROPLASTIC"/>
    <property type="match status" value="1"/>
</dbReference>
<keyword evidence="4" id="KW-1001">Plastid inner membrane</keyword>
<evidence type="ECO:0000256" key="2">
    <source>
        <dbReference type="ARBA" id="ARBA00007349"/>
    </source>
</evidence>
<proteinExistence type="inferred from homology"/>
<gene>
    <name evidence="9" type="ORF">HannXRQ_Chr17g0551951</name>
    <name evidence="8" type="ORF">HanXRQr2_Chr17g0803901</name>
</gene>
<dbReference type="InParanoid" id="A0A251RPW5"/>
<evidence type="ECO:0000256" key="6">
    <source>
        <dbReference type="ARBA" id="ARBA00023136"/>
    </source>
</evidence>
<evidence type="ECO:0000256" key="4">
    <source>
        <dbReference type="ARBA" id="ARBA00022780"/>
    </source>
</evidence>
<organism evidence="9 10">
    <name type="scientific">Helianthus annuus</name>
    <name type="common">Common sunflower</name>
    <dbReference type="NCBI Taxonomy" id="4232"/>
    <lineage>
        <taxon>Eukaryota</taxon>
        <taxon>Viridiplantae</taxon>
        <taxon>Streptophyta</taxon>
        <taxon>Embryophyta</taxon>
        <taxon>Tracheophyta</taxon>
        <taxon>Spermatophyta</taxon>
        <taxon>Magnoliopsida</taxon>
        <taxon>eudicotyledons</taxon>
        <taxon>Gunneridae</taxon>
        <taxon>Pentapetalae</taxon>
        <taxon>asterids</taxon>
        <taxon>campanulids</taxon>
        <taxon>Asterales</taxon>
        <taxon>Asteraceae</taxon>
        <taxon>Asteroideae</taxon>
        <taxon>Heliantheae alliance</taxon>
        <taxon>Heliantheae</taxon>
        <taxon>Helianthus</taxon>
    </lineage>
</organism>
<evidence type="ECO:0000256" key="7">
    <source>
        <dbReference type="SAM" id="Phobius"/>
    </source>
</evidence>
<keyword evidence="5 7" id="KW-1133">Transmembrane helix</keyword>
<accession>A0A251RPW5</accession>
<dbReference type="InterPro" id="IPR001898">
    <property type="entry name" value="SLC13A/DASS"/>
</dbReference>
<evidence type="ECO:0000256" key="1">
    <source>
        <dbReference type="ARBA" id="ARBA00004478"/>
    </source>
</evidence>
<keyword evidence="4" id="KW-0934">Plastid</keyword>
<dbReference type="InterPro" id="IPR030676">
    <property type="entry name" value="CitT-rel"/>
</dbReference>
<reference evidence="9" key="2">
    <citation type="submission" date="2017-02" db="EMBL/GenBank/DDBJ databases">
        <title>Sunflower complete genome.</title>
        <authorList>
            <person name="Langlade N."/>
            <person name="Munos S."/>
        </authorList>
    </citation>
    <scope>NUCLEOTIDE SEQUENCE [LARGE SCALE GENOMIC DNA]</scope>
    <source>
        <tissue evidence="9">Leaves</tissue>
    </source>
</reference>
<dbReference type="Pfam" id="PF00939">
    <property type="entry name" value="Na_sulph_symp"/>
    <property type="match status" value="1"/>
</dbReference>
<comment type="similarity">
    <text evidence="2">Belongs to the SLC13A/DASS transporter (TC 2.A.47) family. DIT1 subfamily.</text>
</comment>
<reference evidence="8 10" key="1">
    <citation type="journal article" date="2017" name="Nature">
        <title>The sunflower genome provides insights into oil metabolism, flowering and Asterid evolution.</title>
        <authorList>
            <person name="Badouin H."/>
            <person name="Gouzy J."/>
            <person name="Grassa C.J."/>
            <person name="Murat F."/>
            <person name="Staton S.E."/>
            <person name="Cottret L."/>
            <person name="Lelandais-Briere C."/>
            <person name="Owens G.L."/>
            <person name="Carrere S."/>
            <person name="Mayjonade B."/>
            <person name="Legrand L."/>
            <person name="Gill N."/>
            <person name="Kane N.C."/>
            <person name="Bowers J.E."/>
            <person name="Hubner S."/>
            <person name="Bellec A."/>
            <person name="Berard A."/>
            <person name="Berges H."/>
            <person name="Blanchet N."/>
            <person name="Boniface M.C."/>
            <person name="Brunel D."/>
            <person name="Catrice O."/>
            <person name="Chaidir N."/>
            <person name="Claudel C."/>
            <person name="Donnadieu C."/>
            <person name="Faraut T."/>
            <person name="Fievet G."/>
            <person name="Helmstetter N."/>
            <person name="King M."/>
            <person name="Knapp S.J."/>
            <person name="Lai Z."/>
            <person name="Le Paslier M.C."/>
            <person name="Lippi Y."/>
            <person name="Lorenzon L."/>
            <person name="Mandel J.R."/>
            <person name="Marage G."/>
            <person name="Marchand G."/>
            <person name="Marquand E."/>
            <person name="Bret-Mestries E."/>
            <person name="Morien E."/>
            <person name="Nambeesan S."/>
            <person name="Nguyen T."/>
            <person name="Pegot-Espagnet P."/>
            <person name="Pouilly N."/>
            <person name="Raftis F."/>
            <person name="Sallet E."/>
            <person name="Schiex T."/>
            <person name="Thomas J."/>
            <person name="Vandecasteele C."/>
            <person name="Vares D."/>
            <person name="Vear F."/>
            <person name="Vautrin S."/>
            <person name="Crespi M."/>
            <person name="Mangin B."/>
            <person name="Burke J.M."/>
            <person name="Salse J."/>
            <person name="Munos S."/>
            <person name="Vincourt P."/>
            <person name="Rieseberg L.H."/>
            <person name="Langlade N.B."/>
        </authorList>
    </citation>
    <scope>NUCLEOTIDE SEQUENCE [LARGE SCALE GENOMIC DNA]</scope>
    <source>
        <strain evidence="10">cv. SF193</strain>
        <tissue evidence="8">Leaves</tissue>
    </source>
</reference>